<comment type="caution">
    <text evidence="2">The sequence shown here is derived from an EMBL/GenBank/DDBJ whole genome shotgun (WGS) entry which is preliminary data.</text>
</comment>
<dbReference type="RefSeq" id="WP_216488427.1">
    <property type="nucleotide sequence ID" value="NZ_JAHMHH010000001.1"/>
</dbReference>
<dbReference type="Pfam" id="PF00535">
    <property type="entry name" value="Glycos_transf_2"/>
    <property type="match status" value="1"/>
</dbReference>
<organism evidence="2 3">
    <name type="scientific">Mycoplasma zalophi</name>
    <dbReference type="NCBI Taxonomy" id="191287"/>
    <lineage>
        <taxon>Bacteria</taxon>
        <taxon>Bacillati</taxon>
        <taxon>Mycoplasmatota</taxon>
        <taxon>Mollicutes</taxon>
        <taxon>Mycoplasmataceae</taxon>
        <taxon>Mycoplasma</taxon>
    </lineage>
</organism>
<dbReference type="InterPro" id="IPR001173">
    <property type="entry name" value="Glyco_trans_2-like"/>
</dbReference>
<reference evidence="2" key="1">
    <citation type="submission" date="2021-06" db="EMBL/GenBank/DDBJ databases">
        <title>Novel Mycoplasma species detected in California sea lions (Zalophus californianus) from the USA.</title>
        <authorList>
            <person name="Volokhov D.V."/>
            <person name="Furtak V.A."/>
            <person name="Zagorodnyaya T.A."/>
        </authorList>
    </citation>
    <scope>NUCLEOTIDE SEQUENCE [LARGE SCALE GENOMIC DNA]</scope>
    <source>
        <strain evidence="2">CSL 5346</strain>
    </source>
</reference>
<keyword evidence="3" id="KW-1185">Reference proteome</keyword>
<feature type="domain" description="Glycosyltransferase 2-like" evidence="1">
    <location>
        <begin position="5"/>
        <end position="133"/>
    </location>
</feature>
<evidence type="ECO:0000313" key="2">
    <source>
        <dbReference type="EMBL" id="MBU4692122.1"/>
    </source>
</evidence>
<proteinExistence type="predicted"/>
<dbReference type="CDD" id="cd00761">
    <property type="entry name" value="Glyco_tranf_GTA_type"/>
    <property type="match status" value="1"/>
</dbReference>
<gene>
    <name evidence="2" type="ORF">KQ875_00725</name>
</gene>
<sequence length="329" mass="39493">MKLNIIIPLYNPTESIKTTLSNLLEQKNKNFNLHIIIDNPSSEHLEEIYEIRNLFENKNFLITINSKHQSINKVIYEALLDSNEEYSFIFYPDTEINSNWVENILNVLNKNKVDVVETRAMYRGYVKHDEKIKPLENKIYNLSKNENPVVFSSPVMFNKVVKTNLLTEMFTNWKTFKSANREYSIDINYSILLSANTYFYTSEIETYNWNYTTQNINIKSLKNEWKLLQPLFEKKYSNLELWEFCKFYNYQIFVAGYLGYIKYWKMRLLGKNLNLKGIKDALVEQLENIYKNKEVYQNNKYIMSTSLQSLVDEKYKIEENWNDIFYKFL</sequence>
<protein>
    <submittedName>
        <fullName evidence="2">Glycosyltransferase family 2 protein</fullName>
    </submittedName>
</protein>
<dbReference type="EMBL" id="JAHMHH010000001">
    <property type="protein sequence ID" value="MBU4692122.1"/>
    <property type="molecule type" value="Genomic_DNA"/>
</dbReference>
<evidence type="ECO:0000259" key="1">
    <source>
        <dbReference type="Pfam" id="PF00535"/>
    </source>
</evidence>
<name>A0ABS6DP76_9MOLU</name>
<dbReference type="Proteomes" id="UP000718793">
    <property type="component" value="Unassembled WGS sequence"/>
</dbReference>
<accession>A0ABS6DP76</accession>
<evidence type="ECO:0000313" key="3">
    <source>
        <dbReference type="Proteomes" id="UP000718793"/>
    </source>
</evidence>